<dbReference type="InterPro" id="IPR036388">
    <property type="entry name" value="WH-like_DNA-bd_sf"/>
</dbReference>
<evidence type="ECO:0000259" key="4">
    <source>
        <dbReference type="PROSITE" id="PS50995"/>
    </source>
</evidence>
<dbReference type="PROSITE" id="PS01117">
    <property type="entry name" value="HTH_MARR_1"/>
    <property type="match status" value="1"/>
</dbReference>
<accession>A0A367WNQ9</accession>
<dbReference type="PANTHER" id="PTHR33164:SF57">
    <property type="entry name" value="MARR-FAMILY TRANSCRIPTIONAL REGULATOR"/>
    <property type="match status" value="1"/>
</dbReference>
<keyword evidence="3" id="KW-0804">Transcription</keyword>
<evidence type="ECO:0000313" key="5">
    <source>
        <dbReference type="EMBL" id="RCK42082.1"/>
    </source>
</evidence>
<name>A0A367WNQ9_9PROT</name>
<dbReference type="EMBL" id="JPWI01000018">
    <property type="protein sequence ID" value="RCK42082.1"/>
    <property type="molecule type" value="Genomic_DNA"/>
</dbReference>
<keyword evidence="1" id="KW-0805">Transcription regulation</keyword>
<dbReference type="InterPro" id="IPR023187">
    <property type="entry name" value="Tscrpt_reg_MarR-type_CS"/>
</dbReference>
<dbReference type="InterPro" id="IPR036390">
    <property type="entry name" value="WH_DNA-bd_sf"/>
</dbReference>
<dbReference type="InterPro" id="IPR000835">
    <property type="entry name" value="HTH_MarR-typ"/>
</dbReference>
<evidence type="ECO:0000256" key="3">
    <source>
        <dbReference type="ARBA" id="ARBA00023163"/>
    </source>
</evidence>
<dbReference type="PROSITE" id="PS50995">
    <property type="entry name" value="HTH_MARR_2"/>
    <property type="match status" value="1"/>
</dbReference>
<sequence length="166" mass="18584">MNMDNSQGLAGQGGNETSDLSKARLRAWLQILKVSRKIEGELREKMRVEFGSTLPRFDVLAALYRERDGMRMSELSKSLMVSNGNVTGIVDRLVAEGLVVRLPVENDRRASIVRLTEAGEKDFAERALVHESWVSDLFSDLSSSDADALIRILRTISHHNEAPHHD</sequence>
<dbReference type="SUPFAM" id="SSF46785">
    <property type="entry name" value="Winged helix' DNA-binding domain"/>
    <property type="match status" value="1"/>
</dbReference>
<dbReference type="Pfam" id="PF01047">
    <property type="entry name" value="MarR"/>
    <property type="match status" value="1"/>
</dbReference>
<dbReference type="InterPro" id="IPR039422">
    <property type="entry name" value="MarR/SlyA-like"/>
</dbReference>
<evidence type="ECO:0000256" key="1">
    <source>
        <dbReference type="ARBA" id="ARBA00023015"/>
    </source>
</evidence>
<dbReference type="PRINTS" id="PR00598">
    <property type="entry name" value="HTHMARR"/>
</dbReference>
<dbReference type="OrthoDB" id="7063965at2"/>
<dbReference type="SMART" id="SM00347">
    <property type="entry name" value="HTH_MARR"/>
    <property type="match status" value="1"/>
</dbReference>
<gene>
    <name evidence="5" type="ORF">TH30_21225</name>
</gene>
<dbReference type="PANTHER" id="PTHR33164">
    <property type="entry name" value="TRANSCRIPTIONAL REGULATOR, MARR FAMILY"/>
    <property type="match status" value="1"/>
</dbReference>
<reference evidence="5 6" key="1">
    <citation type="submission" date="2014-07" db="EMBL/GenBank/DDBJ databases">
        <title>Draft genome sequence of Thalassospira profundimaris PR54-5.</title>
        <authorList>
            <person name="Lai Q."/>
            <person name="Shao Z."/>
        </authorList>
    </citation>
    <scope>NUCLEOTIDE SEQUENCE [LARGE SCALE GENOMIC DNA]</scope>
    <source>
        <strain evidence="5 6">PR54-5</strain>
    </source>
</reference>
<dbReference type="GO" id="GO:0006950">
    <property type="term" value="P:response to stress"/>
    <property type="evidence" value="ECO:0007669"/>
    <property type="project" value="TreeGrafter"/>
</dbReference>
<comment type="caution">
    <text evidence="5">The sequence shown here is derived from an EMBL/GenBank/DDBJ whole genome shotgun (WGS) entry which is preliminary data.</text>
</comment>
<protein>
    <submittedName>
        <fullName evidence="5">MarR family transcriptional regulator</fullName>
    </submittedName>
</protein>
<keyword evidence="2" id="KW-0238">DNA-binding</keyword>
<dbReference type="Gene3D" id="1.10.10.10">
    <property type="entry name" value="Winged helix-like DNA-binding domain superfamily/Winged helix DNA-binding domain"/>
    <property type="match status" value="1"/>
</dbReference>
<organism evidence="5 6">
    <name type="scientific">Thalassospira profundimaris</name>
    <dbReference type="NCBI Taxonomy" id="502049"/>
    <lineage>
        <taxon>Bacteria</taxon>
        <taxon>Pseudomonadati</taxon>
        <taxon>Pseudomonadota</taxon>
        <taxon>Alphaproteobacteria</taxon>
        <taxon>Rhodospirillales</taxon>
        <taxon>Thalassospiraceae</taxon>
        <taxon>Thalassospira</taxon>
    </lineage>
</organism>
<feature type="domain" description="HTH marR-type" evidence="4">
    <location>
        <begin position="24"/>
        <end position="158"/>
    </location>
</feature>
<evidence type="ECO:0000313" key="6">
    <source>
        <dbReference type="Proteomes" id="UP000252255"/>
    </source>
</evidence>
<dbReference type="GO" id="GO:0003700">
    <property type="term" value="F:DNA-binding transcription factor activity"/>
    <property type="evidence" value="ECO:0007669"/>
    <property type="project" value="InterPro"/>
</dbReference>
<proteinExistence type="predicted"/>
<evidence type="ECO:0000256" key="2">
    <source>
        <dbReference type="ARBA" id="ARBA00023125"/>
    </source>
</evidence>
<dbReference type="AlphaFoldDB" id="A0A367WNQ9"/>
<dbReference type="Proteomes" id="UP000252255">
    <property type="component" value="Unassembled WGS sequence"/>
</dbReference>
<dbReference type="GO" id="GO:0003677">
    <property type="term" value="F:DNA binding"/>
    <property type="evidence" value="ECO:0007669"/>
    <property type="project" value="UniProtKB-KW"/>
</dbReference>